<evidence type="ECO:0000256" key="5">
    <source>
        <dbReference type="ARBA" id="ARBA00022553"/>
    </source>
</evidence>
<dbReference type="Gene3D" id="2.60.40.10">
    <property type="entry name" value="Immunoglobulins"/>
    <property type="match status" value="4"/>
</dbReference>
<dbReference type="Pfam" id="PF07679">
    <property type="entry name" value="I-set"/>
    <property type="match status" value="3"/>
</dbReference>
<keyword evidence="7" id="KW-1015">Disulfide bond</keyword>
<dbReference type="SMART" id="SM00409">
    <property type="entry name" value="IG"/>
    <property type="match status" value="4"/>
</dbReference>
<dbReference type="InterPro" id="IPR013098">
    <property type="entry name" value="Ig_I-set"/>
</dbReference>
<gene>
    <name evidence="11" type="ORF">Q5P01_005752</name>
</gene>
<dbReference type="PROSITE" id="PS50835">
    <property type="entry name" value="IG_LIKE"/>
    <property type="match status" value="2"/>
</dbReference>
<dbReference type="SUPFAM" id="SSF48726">
    <property type="entry name" value="Immunoglobulin"/>
    <property type="match status" value="4"/>
</dbReference>
<keyword evidence="4" id="KW-0963">Cytoplasm</keyword>
<name>A0AA88NGZ7_CHASR</name>
<dbReference type="InterPro" id="IPR003599">
    <property type="entry name" value="Ig_sub"/>
</dbReference>
<keyword evidence="9" id="KW-0393">Immunoglobulin domain</keyword>
<accession>A0AA88NGZ7</accession>
<dbReference type="AlphaFoldDB" id="A0AA88NGZ7"/>
<proteinExistence type="inferred from homology"/>
<comment type="similarity">
    <text evidence="3">Belongs to the protein kinase superfamily. CAMK Ser/Thr protein kinase family.</text>
</comment>
<evidence type="ECO:0000313" key="11">
    <source>
        <dbReference type="EMBL" id="KAK2857017.1"/>
    </source>
</evidence>
<evidence type="ECO:0000313" key="12">
    <source>
        <dbReference type="Proteomes" id="UP001187415"/>
    </source>
</evidence>
<keyword evidence="12" id="KW-1185">Reference proteome</keyword>
<keyword evidence="5" id="KW-0597">Phosphoprotein</keyword>
<dbReference type="InterPro" id="IPR007110">
    <property type="entry name" value="Ig-like_dom"/>
</dbReference>
<feature type="domain" description="Ig-like" evidence="10">
    <location>
        <begin position="31"/>
        <end position="115"/>
    </location>
</feature>
<evidence type="ECO:0000256" key="2">
    <source>
        <dbReference type="ARBA" id="ARBA00004496"/>
    </source>
</evidence>
<dbReference type="FunFam" id="2.60.40.10:FF:000050">
    <property type="entry name" value="Titin isoform B"/>
    <property type="match status" value="1"/>
</dbReference>
<sequence length="387" mass="43505">MSNLTLEDTGTIVFSAEGVRTTARLTVKETPVSILRPLADVRVEEELPATLECEFSRQNVEVKWFKNGVELKPGKNCRIYSMGRKRFCQILQCSCTDSGTYMCDTGEINTSCSLEVYEHELEIVQDLEDLYIQEDQNAVFMCEVSLEDVTGEWYKEGHKIRPTNTIKIRTEGTKHFLLMCNVKAEDAGEIRFVARDIESIAYLEVEELPVSIVKPLRDRTALEKHRVILECTVSSPRCSATWYKGKEELVSSDRVEVLADGCSHKLVIQHVTVEDEGTYSIKVGEHTSKAKLMVEAQALVMVRELEDVQVREPEPASFQCEVSVAINKPPIWTLNGETLQAGPSVRMETHRTVHKLTLKNTSMDMCGVVKFTMGKAKSSAELSVTAE</sequence>
<evidence type="ECO:0000256" key="8">
    <source>
        <dbReference type="ARBA" id="ARBA00023242"/>
    </source>
</evidence>
<dbReference type="EMBL" id="JAUPFM010000003">
    <property type="protein sequence ID" value="KAK2857017.1"/>
    <property type="molecule type" value="Genomic_DNA"/>
</dbReference>
<feature type="domain" description="Ig-like" evidence="10">
    <location>
        <begin position="209"/>
        <end position="293"/>
    </location>
</feature>
<evidence type="ECO:0000256" key="3">
    <source>
        <dbReference type="ARBA" id="ARBA00006692"/>
    </source>
</evidence>
<dbReference type="InterPro" id="IPR052385">
    <property type="entry name" value="Obscurin/Obscurin-like_Reg"/>
</dbReference>
<evidence type="ECO:0000259" key="10">
    <source>
        <dbReference type="PROSITE" id="PS50835"/>
    </source>
</evidence>
<dbReference type="FunFam" id="2.60.40.10:FF:000211">
    <property type="entry name" value="Obscurin-like protein 1"/>
    <property type="match status" value="1"/>
</dbReference>
<dbReference type="InterPro" id="IPR036179">
    <property type="entry name" value="Ig-like_dom_sf"/>
</dbReference>
<organism evidence="11 12">
    <name type="scientific">Channa striata</name>
    <name type="common">Snakehead murrel</name>
    <name type="synonym">Ophicephalus striatus</name>
    <dbReference type="NCBI Taxonomy" id="64152"/>
    <lineage>
        <taxon>Eukaryota</taxon>
        <taxon>Metazoa</taxon>
        <taxon>Chordata</taxon>
        <taxon>Craniata</taxon>
        <taxon>Vertebrata</taxon>
        <taxon>Euteleostomi</taxon>
        <taxon>Actinopterygii</taxon>
        <taxon>Neopterygii</taxon>
        <taxon>Teleostei</taxon>
        <taxon>Neoteleostei</taxon>
        <taxon>Acanthomorphata</taxon>
        <taxon>Anabantaria</taxon>
        <taxon>Anabantiformes</taxon>
        <taxon>Channoidei</taxon>
        <taxon>Channidae</taxon>
        <taxon>Channa</taxon>
    </lineage>
</organism>
<keyword evidence="6" id="KW-0677">Repeat</keyword>
<dbReference type="FunFam" id="2.60.40.10:FF:001811">
    <property type="entry name" value="Obscurin like 1"/>
    <property type="match status" value="1"/>
</dbReference>
<evidence type="ECO:0000256" key="6">
    <source>
        <dbReference type="ARBA" id="ARBA00022737"/>
    </source>
</evidence>
<comment type="subcellular location">
    <subcellularLocation>
        <location evidence="2">Cytoplasm</location>
    </subcellularLocation>
    <subcellularLocation>
        <location evidence="1">Nucleus</location>
    </subcellularLocation>
</comment>
<dbReference type="InterPro" id="IPR013783">
    <property type="entry name" value="Ig-like_fold"/>
</dbReference>
<dbReference type="PANTHER" id="PTHR35971:SF3">
    <property type="entry name" value="OBSCURIN-LIKE PROTEIN 1 ISOFORM X1"/>
    <property type="match status" value="1"/>
</dbReference>
<evidence type="ECO:0000256" key="9">
    <source>
        <dbReference type="ARBA" id="ARBA00023319"/>
    </source>
</evidence>
<dbReference type="Proteomes" id="UP001187415">
    <property type="component" value="Unassembled WGS sequence"/>
</dbReference>
<evidence type="ECO:0000256" key="1">
    <source>
        <dbReference type="ARBA" id="ARBA00004123"/>
    </source>
</evidence>
<dbReference type="PANTHER" id="PTHR35971">
    <property type="entry name" value="SI:DKEY-31G6.6"/>
    <property type="match status" value="1"/>
</dbReference>
<keyword evidence="8" id="KW-0539">Nucleus</keyword>
<comment type="caution">
    <text evidence="11">The sequence shown here is derived from an EMBL/GenBank/DDBJ whole genome shotgun (WGS) entry which is preliminary data.</text>
</comment>
<protein>
    <recommendedName>
        <fullName evidence="10">Ig-like domain-containing protein</fullName>
    </recommendedName>
</protein>
<evidence type="ECO:0000256" key="4">
    <source>
        <dbReference type="ARBA" id="ARBA00022490"/>
    </source>
</evidence>
<dbReference type="GO" id="GO:0005737">
    <property type="term" value="C:cytoplasm"/>
    <property type="evidence" value="ECO:0007669"/>
    <property type="project" value="UniProtKB-SubCell"/>
</dbReference>
<reference evidence="11" key="1">
    <citation type="submission" date="2023-07" db="EMBL/GenBank/DDBJ databases">
        <title>Chromosome-level Genome Assembly of Striped Snakehead (Channa striata).</title>
        <authorList>
            <person name="Liu H."/>
        </authorList>
    </citation>
    <scope>NUCLEOTIDE SEQUENCE</scope>
    <source>
        <strain evidence="11">Gz</strain>
        <tissue evidence="11">Muscle</tissue>
    </source>
</reference>
<dbReference type="GO" id="GO:0005634">
    <property type="term" value="C:nucleus"/>
    <property type="evidence" value="ECO:0007669"/>
    <property type="project" value="UniProtKB-SubCell"/>
</dbReference>
<evidence type="ECO:0000256" key="7">
    <source>
        <dbReference type="ARBA" id="ARBA00023157"/>
    </source>
</evidence>